<protein>
    <submittedName>
        <fullName evidence="2">Uncharacterized protein</fullName>
    </submittedName>
</protein>
<accession>A0A8C5HBQ0</accession>
<dbReference type="Proteomes" id="UP000694680">
    <property type="component" value="Chromosome 18"/>
</dbReference>
<dbReference type="Ensembl" id="ENSGWIT00000045898.1">
    <property type="protein sequence ID" value="ENSGWIP00000042292.1"/>
    <property type="gene ID" value="ENSGWIG00000021213.1"/>
</dbReference>
<sequence>MINRAQQQQPRTEGQGPPKRDRRRTLNKGGRDITEEIMSGKLYTPMPTLPQGEIKQIIDLTRVKFVWL</sequence>
<proteinExistence type="predicted"/>
<evidence type="ECO:0000313" key="2">
    <source>
        <dbReference type="Ensembl" id="ENSGWIP00000042292.1"/>
    </source>
</evidence>
<keyword evidence="3" id="KW-1185">Reference proteome</keyword>
<dbReference type="AlphaFoldDB" id="A0A8C5HBQ0"/>
<reference evidence="2" key="1">
    <citation type="submission" date="2020-06" db="EMBL/GenBank/DDBJ databases">
        <authorList>
            <consortium name="Wellcome Sanger Institute Data Sharing"/>
        </authorList>
    </citation>
    <scope>NUCLEOTIDE SEQUENCE [LARGE SCALE GENOMIC DNA]</scope>
</reference>
<feature type="region of interest" description="Disordered" evidence="1">
    <location>
        <begin position="1"/>
        <end position="34"/>
    </location>
</feature>
<evidence type="ECO:0000313" key="3">
    <source>
        <dbReference type="Proteomes" id="UP000694680"/>
    </source>
</evidence>
<reference evidence="2" key="3">
    <citation type="submission" date="2025-09" db="UniProtKB">
        <authorList>
            <consortium name="Ensembl"/>
        </authorList>
    </citation>
    <scope>IDENTIFICATION</scope>
</reference>
<organism evidence="2 3">
    <name type="scientific">Gouania willdenowi</name>
    <name type="common">Blunt-snouted clingfish</name>
    <name type="synonym">Lepadogaster willdenowi</name>
    <dbReference type="NCBI Taxonomy" id="441366"/>
    <lineage>
        <taxon>Eukaryota</taxon>
        <taxon>Metazoa</taxon>
        <taxon>Chordata</taxon>
        <taxon>Craniata</taxon>
        <taxon>Vertebrata</taxon>
        <taxon>Euteleostomi</taxon>
        <taxon>Actinopterygii</taxon>
        <taxon>Neopterygii</taxon>
        <taxon>Teleostei</taxon>
        <taxon>Neoteleostei</taxon>
        <taxon>Acanthomorphata</taxon>
        <taxon>Ovalentaria</taxon>
        <taxon>Blenniimorphae</taxon>
        <taxon>Blenniiformes</taxon>
        <taxon>Gobiesocoidei</taxon>
        <taxon>Gobiesocidae</taxon>
        <taxon>Gobiesocinae</taxon>
        <taxon>Gouania</taxon>
    </lineage>
</organism>
<reference evidence="2" key="2">
    <citation type="submission" date="2025-08" db="UniProtKB">
        <authorList>
            <consortium name="Ensembl"/>
        </authorList>
    </citation>
    <scope>IDENTIFICATION</scope>
</reference>
<name>A0A8C5HBQ0_GOUWI</name>
<evidence type="ECO:0000256" key="1">
    <source>
        <dbReference type="SAM" id="MobiDB-lite"/>
    </source>
</evidence>
<feature type="compositionally biased region" description="Polar residues" evidence="1">
    <location>
        <begin position="1"/>
        <end position="12"/>
    </location>
</feature>